<proteinExistence type="predicted"/>
<dbReference type="Gene3D" id="3.40.50.720">
    <property type="entry name" value="NAD(P)-binding Rossmann-like Domain"/>
    <property type="match status" value="1"/>
</dbReference>
<reference evidence="1" key="1">
    <citation type="journal article" date="2020" name="Nature">
        <title>Giant virus diversity and host interactions through global metagenomics.</title>
        <authorList>
            <person name="Schulz F."/>
            <person name="Roux S."/>
            <person name="Paez-Espino D."/>
            <person name="Jungbluth S."/>
            <person name="Walsh D.A."/>
            <person name="Denef V.J."/>
            <person name="McMahon K.D."/>
            <person name="Konstantinidis K.T."/>
            <person name="Eloe-Fadrosh E.A."/>
            <person name="Kyrpides N.C."/>
            <person name="Woyke T."/>
        </authorList>
    </citation>
    <scope>NUCLEOTIDE SEQUENCE</scope>
    <source>
        <strain evidence="1">GVMAG-M-3300023174-60</strain>
    </source>
</reference>
<evidence type="ECO:0000313" key="1">
    <source>
        <dbReference type="EMBL" id="QHT20229.1"/>
    </source>
</evidence>
<dbReference type="SUPFAM" id="SSF51735">
    <property type="entry name" value="NAD(P)-binding Rossmann-fold domains"/>
    <property type="match status" value="1"/>
</dbReference>
<organism evidence="1">
    <name type="scientific">viral metagenome</name>
    <dbReference type="NCBI Taxonomy" id="1070528"/>
    <lineage>
        <taxon>unclassified sequences</taxon>
        <taxon>metagenomes</taxon>
        <taxon>organismal metagenomes</taxon>
    </lineage>
</organism>
<sequence>MRVLVFGAKGWIGQQFINNTRHEVIQATTRPDNYQDTFDEIAQVNPDCVISFLGRTYGTAPDGKLIPSIDYLELPGKLYENMRDNFYAPFNLASICDKLDTHFIYLGTGCIYTYTPDKKTFTEQDIPNFFGSGYSTVKGYTDQVLRHFNNTLQLRIRMPVSKLVSGRNLIDKLVGYPNICSIPNSMTVLDDMWPIIDKMIEVREKGVYNLTNPGTAEHNWILQEYTKLINQNHMWNLMSYEEQMKYIKSERSNNEMDTSKLEYFCQKYNLELLPIQESILRCIQRRHFERVD</sequence>
<dbReference type="GO" id="GO:0048270">
    <property type="term" value="F:methionine adenosyltransferase regulator activity"/>
    <property type="evidence" value="ECO:0007669"/>
    <property type="project" value="TreeGrafter"/>
</dbReference>
<dbReference type="GO" id="GO:0048269">
    <property type="term" value="C:methionine adenosyltransferase complex"/>
    <property type="evidence" value="ECO:0007669"/>
    <property type="project" value="TreeGrafter"/>
</dbReference>
<protein>
    <recommendedName>
        <fullName evidence="2">NAD-dependent epimerase/dehydratase domain-containing protein</fullName>
    </recommendedName>
</protein>
<dbReference type="InterPro" id="IPR005913">
    <property type="entry name" value="dTDP_dehydrorham_reduct"/>
</dbReference>
<dbReference type="EMBL" id="MN739677">
    <property type="protein sequence ID" value="QHT20229.1"/>
    <property type="molecule type" value="Genomic_DNA"/>
</dbReference>
<dbReference type="GO" id="GO:0006556">
    <property type="term" value="P:S-adenosylmethionine biosynthetic process"/>
    <property type="evidence" value="ECO:0007669"/>
    <property type="project" value="TreeGrafter"/>
</dbReference>
<dbReference type="PANTHER" id="PTHR10491">
    <property type="entry name" value="DTDP-4-DEHYDRORHAMNOSE REDUCTASE"/>
    <property type="match status" value="1"/>
</dbReference>
<evidence type="ECO:0008006" key="2">
    <source>
        <dbReference type="Google" id="ProtNLM"/>
    </source>
</evidence>
<dbReference type="AlphaFoldDB" id="A0A6C0DW29"/>
<name>A0A6C0DW29_9ZZZZ</name>
<dbReference type="PANTHER" id="PTHR10491:SF4">
    <property type="entry name" value="METHIONINE ADENOSYLTRANSFERASE 2 SUBUNIT BETA"/>
    <property type="match status" value="1"/>
</dbReference>
<accession>A0A6C0DW29</accession>
<dbReference type="InterPro" id="IPR036291">
    <property type="entry name" value="NAD(P)-bd_dom_sf"/>
</dbReference>